<evidence type="ECO:0000256" key="4">
    <source>
        <dbReference type="ARBA" id="ARBA00022691"/>
    </source>
</evidence>
<dbReference type="InterPro" id="IPR002052">
    <property type="entry name" value="DNA_methylase_N6_adenine_CS"/>
</dbReference>
<keyword evidence="6" id="KW-1185">Reference proteome</keyword>
<dbReference type="Proteomes" id="UP001295684">
    <property type="component" value="Unassembled WGS sequence"/>
</dbReference>
<dbReference type="PANTHER" id="PTHR45875">
    <property type="entry name" value="METHYLTRANSFERASE N6AMT1"/>
    <property type="match status" value="1"/>
</dbReference>
<protein>
    <submittedName>
        <fullName evidence="5">Uncharacterized protein</fullName>
    </submittedName>
</protein>
<proteinExistence type="inferred from homology"/>
<dbReference type="GO" id="GO:0008757">
    <property type="term" value="F:S-adenosylmethionine-dependent methyltransferase activity"/>
    <property type="evidence" value="ECO:0007669"/>
    <property type="project" value="TreeGrafter"/>
</dbReference>
<dbReference type="SUPFAM" id="SSF53335">
    <property type="entry name" value="S-adenosyl-L-methionine-dependent methyltransferases"/>
    <property type="match status" value="1"/>
</dbReference>
<dbReference type="PANTHER" id="PTHR45875:SF1">
    <property type="entry name" value="METHYLTRANSFERASE N6AMT1"/>
    <property type="match status" value="1"/>
</dbReference>
<evidence type="ECO:0000313" key="5">
    <source>
        <dbReference type="EMBL" id="CAI2378232.1"/>
    </source>
</evidence>
<gene>
    <name evidence="5" type="ORF">ECRASSUSDP1_LOCUS19627</name>
</gene>
<dbReference type="GO" id="GO:0003676">
    <property type="term" value="F:nucleic acid binding"/>
    <property type="evidence" value="ECO:0007669"/>
    <property type="project" value="InterPro"/>
</dbReference>
<dbReference type="GO" id="GO:0035657">
    <property type="term" value="C:eRF1 methyltransferase complex"/>
    <property type="evidence" value="ECO:0007669"/>
    <property type="project" value="TreeGrafter"/>
</dbReference>
<evidence type="ECO:0000256" key="1">
    <source>
        <dbReference type="ARBA" id="ARBA00006149"/>
    </source>
</evidence>
<dbReference type="AlphaFoldDB" id="A0AAD2D323"/>
<name>A0AAD2D323_EUPCR</name>
<keyword evidence="2" id="KW-0489">Methyltransferase</keyword>
<dbReference type="GO" id="GO:0032259">
    <property type="term" value="P:methylation"/>
    <property type="evidence" value="ECO:0007669"/>
    <property type="project" value="UniProtKB-KW"/>
</dbReference>
<dbReference type="EMBL" id="CAMPGE010019936">
    <property type="protein sequence ID" value="CAI2378232.1"/>
    <property type="molecule type" value="Genomic_DNA"/>
</dbReference>
<dbReference type="PROSITE" id="PS00092">
    <property type="entry name" value="N6_MTASE"/>
    <property type="match status" value="1"/>
</dbReference>
<comment type="similarity">
    <text evidence="1">Belongs to the eukaryotic/archaeal PrmC-related family.</text>
</comment>
<evidence type="ECO:0000256" key="2">
    <source>
        <dbReference type="ARBA" id="ARBA00022603"/>
    </source>
</evidence>
<organism evidence="5 6">
    <name type="scientific">Euplotes crassus</name>
    <dbReference type="NCBI Taxonomy" id="5936"/>
    <lineage>
        <taxon>Eukaryota</taxon>
        <taxon>Sar</taxon>
        <taxon>Alveolata</taxon>
        <taxon>Ciliophora</taxon>
        <taxon>Intramacronucleata</taxon>
        <taxon>Spirotrichea</taxon>
        <taxon>Hypotrichia</taxon>
        <taxon>Euplotida</taxon>
        <taxon>Euplotidae</taxon>
        <taxon>Moneuplotes</taxon>
    </lineage>
</organism>
<dbReference type="InterPro" id="IPR029063">
    <property type="entry name" value="SAM-dependent_MTases_sf"/>
</dbReference>
<dbReference type="GO" id="GO:0008276">
    <property type="term" value="F:protein methyltransferase activity"/>
    <property type="evidence" value="ECO:0007669"/>
    <property type="project" value="TreeGrafter"/>
</dbReference>
<evidence type="ECO:0000256" key="3">
    <source>
        <dbReference type="ARBA" id="ARBA00022679"/>
    </source>
</evidence>
<dbReference type="InterPro" id="IPR052190">
    <property type="entry name" value="Euk-Arch_PrmC-MTase"/>
</dbReference>
<evidence type="ECO:0000313" key="6">
    <source>
        <dbReference type="Proteomes" id="UP001295684"/>
    </source>
</evidence>
<keyword evidence="3" id="KW-0808">Transferase</keyword>
<comment type="caution">
    <text evidence="5">The sequence shown here is derived from an EMBL/GenBank/DDBJ whole genome shotgun (WGS) entry which is preliminary data.</text>
</comment>
<reference evidence="5" key="1">
    <citation type="submission" date="2023-07" db="EMBL/GenBank/DDBJ databases">
        <authorList>
            <consortium name="AG Swart"/>
            <person name="Singh M."/>
            <person name="Singh A."/>
            <person name="Seah K."/>
            <person name="Emmerich C."/>
        </authorList>
    </citation>
    <scope>NUCLEOTIDE SEQUENCE</scope>
    <source>
        <strain evidence="5">DP1</strain>
    </source>
</reference>
<sequence length="263" mass="30174">MESLKAFRTLECTYEKAPEIFCAKYDQLRSEEMKEVYSQIYKPSDDTYLLIDAIYADLDNLAKSSPSRCLEIGPGSGLVTTTVALLLQKNYEEVYKNMKFYTLDVNEKASEATLFTFAQCNDLPEFKIETITGSFNDYNNKEDEKSPDLQTDILIFNPPYVPCTDEEMEEALEKKDVSAAWAGGYGGREVIDKLIPKIRDFLSPTGIFYFLLIEDNDIYDITKSIIEAANEGLLEDQPKLTFEPIMKRECLGERQVIIKFYFE</sequence>
<keyword evidence="4" id="KW-0949">S-adenosyl-L-methionine</keyword>
<accession>A0AAD2D323</accession>
<dbReference type="Gene3D" id="3.40.50.150">
    <property type="entry name" value="Vaccinia Virus protein VP39"/>
    <property type="match status" value="1"/>
</dbReference>